<dbReference type="Gene3D" id="1.10.3290.10">
    <property type="entry name" value="Fido-like domain"/>
    <property type="match status" value="1"/>
</dbReference>
<dbReference type="InterPro" id="IPR036597">
    <property type="entry name" value="Fido-like_dom_sf"/>
</dbReference>
<feature type="domain" description="Fido" evidence="1">
    <location>
        <begin position="1131"/>
        <end position="1235"/>
    </location>
</feature>
<dbReference type="RefSeq" id="WP_305421569.1">
    <property type="nucleotide sequence ID" value="NZ_CP117430.1"/>
</dbReference>
<evidence type="ECO:0000313" key="2">
    <source>
        <dbReference type="EMBL" id="WLI15965.1"/>
    </source>
</evidence>
<protein>
    <recommendedName>
        <fullName evidence="1">Fido domain-containing protein</fullName>
    </recommendedName>
</protein>
<sequence length="1235" mass="136966">MTTPPNLFAQSLSTDQTERRAIADILKSAIDKAVSQNEESTYAYTTQLIDINQLVVTTIKGSHFDSTHQSAKTFLRRLIADPQFIEAIEILPLEDDYWTLVNQDGDICKVYSSPKDIGTYIESINITTLINTLTDLTGDIELLIKAATLTGGIVSSSERIPLINWLQFHNLDVPNTFEQVKNLIEYLSFSPPPAPEFGNYWGISDETNETILIVPEQQQPLIKQEVNTLMSRDGSAPERLINYLADSLPSRYSRVLLEENTDFAWEVLIDTEESRNFAQSCFNALGSELSTPDKPMTTGQRSRLLVAAIMVDLDLGTDEQRKRYSDLLYHYPNKNAFEAREELKDRLVAIGVNPDTVILTLQLVLAGLGPEFLVYAPSSLQVGSSGWVILHKSVLLAEHIAPGLSRHMRYEQLLELGAISPVSTEQQKLHDVITLRCIMDWASINELRSKDEENLPLEDIAKNDISHYNAYISEISDALKAISAPPVSRKKLAKETILDETSLRPQQELFPVKTGKWNPGFPRTVLELYMNNLLTSKEWDSKTGPSIFKQDPDLAKLTPINRLYKNEVEKYYKAFTPGVITMIRLALSRLHRRDRVVIEYGKLALYQVLGSRFIPGHSADETAFFGIVITSWFDNELHCYELFPLQGLCLKNEDLARGFIRGVSFNEADGRESPNGDNGNFQRLTYLQHIYADNEAYFAGSKPVLHGGKRTSQLLPDNFRSLDEYLNLSGTGMLLMRFGEFDDQSQSAHYYRSSMESFNSERFKGIGNLVAEHNPPITYDQFHSMGYDKTAIEDRDEAFKKLIDGILDVIIPFKGCIEGLSSDDPKRRSGAVFSCTMDAVAVLLVFAGGVGPFLKAAASSTKLINLSRVTLGVVVSIFNPLDGVPQLVHGGARLVGKGALKLTHFGQSVTKTAVSQLRHLTNASASYDLVKALSKTGSAAEIRMTLPTVAHGRALFKDDTIETAEQIVALLANKNSRLPNDGAHVELEQLFNNAVIEATLKLKSAQDLESLIGRAALDDLFKTFMANPEISYSAARSANRNYSHILEDLSKIETTNLTYMKNYQQAVLKQDLGKAPYDAILPDSVFNPQGFTDHAQRAGAWIVHASTTKSNNLDSIVAVLREYAGNGKSLTDPAVIKALHARVAPEAADIVRVRFDGQPYASSISGFAAMKEHLKVLDVSHEHFGKQLLGAVAGFHGLGDGNGRTARALYAISELRANRFTATTPQVDRLLHGLP</sequence>
<proteinExistence type="predicted"/>
<dbReference type="Proteomes" id="UP001230768">
    <property type="component" value="Chromosome"/>
</dbReference>
<gene>
    <name evidence="2" type="ORF">PSH88_16545</name>
</gene>
<keyword evidence="3" id="KW-1185">Reference proteome</keyword>
<dbReference type="PROSITE" id="PS51459">
    <property type="entry name" value="FIDO"/>
    <property type="match status" value="1"/>
</dbReference>
<dbReference type="EMBL" id="CP117430">
    <property type="protein sequence ID" value="WLI15965.1"/>
    <property type="molecule type" value="Genomic_DNA"/>
</dbReference>
<dbReference type="InterPro" id="IPR003812">
    <property type="entry name" value="Fido"/>
</dbReference>
<accession>A0ABY9GJQ8</accession>
<name>A0ABY9GJQ8_9PSED</name>
<organism evidence="2 3">
    <name type="scientific">Pseudomonas wuhanensis</name>
    <dbReference type="NCBI Taxonomy" id="2954098"/>
    <lineage>
        <taxon>Bacteria</taxon>
        <taxon>Pseudomonadati</taxon>
        <taxon>Pseudomonadota</taxon>
        <taxon>Gammaproteobacteria</taxon>
        <taxon>Pseudomonadales</taxon>
        <taxon>Pseudomonadaceae</taxon>
        <taxon>Pseudomonas</taxon>
    </lineage>
</organism>
<reference evidence="2 3" key="1">
    <citation type="submission" date="2023-02" db="EMBL/GenBank/DDBJ databases">
        <title>Evolution of Hrp T3SS in non-pathogenic Pseudomonas fluorescens.</title>
        <authorList>
            <person name="Liao K."/>
            <person name="Wei H."/>
            <person name="Gu Y."/>
        </authorList>
    </citation>
    <scope>NUCLEOTIDE SEQUENCE [LARGE SCALE GENOMIC DNA]</scope>
    <source>
        <strain evidence="2 3">FP607</strain>
    </source>
</reference>
<evidence type="ECO:0000259" key="1">
    <source>
        <dbReference type="PROSITE" id="PS51459"/>
    </source>
</evidence>
<evidence type="ECO:0000313" key="3">
    <source>
        <dbReference type="Proteomes" id="UP001230768"/>
    </source>
</evidence>